<keyword evidence="3" id="KW-1185">Reference proteome</keyword>
<gene>
    <name evidence="2" type="ORF">KFK09_006652</name>
</gene>
<evidence type="ECO:0000256" key="1">
    <source>
        <dbReference type="SAM" id="Phobius"/>
    </source>
</evidence>
<protein>
    <submittedName>
        <fullName evidence="2">Uncharacterized protein</fullName>
    </submittedName>
</protein>
<evidence type="ECO:0000313" key="3">
    <source>
        <dbReference type="Proteomes" id="UP000829196"/>
    </source>
</evidence>
<dbReference type="Proteomes" id="UP000829196">
    <property type="component" value="Unassembled WGS sequence"/>
</dbReference>
<dbReference type="EMBL" id="JAGYWB010000006">
    <property type="protein sequence ID" value="KAI0519210.1"/>
    <property type="molecule type" value="Genomic_DNA"/>
</dbReference>
<proteinExistence type="predicted"/>
<comment type="caution">
    <text evidence="2">The sequence shown here is derived from an EMBL/GenBank/DDBJ whole genome shotgun (WGS) entry which is preliminary data.</text>
</comment>
<keyword evidence="1" id="KW-0812">Transmembrane</keyword>
<keyword evidence="1" id="KW-1133">Transmembrane helix</keyword>
<organism evidence="2 3">
    <name type="scientific">Dendrobium nobile</name>
    <name type="common">Orchid</name>
    <dbReference type="NCBI Taxonomy" id="94219"/>
    <lineage>
        <taxon>Eukaryota</taxon>
        <taxon>Viridiplantae</taxon>
        <taxon>Streptophyta</taxon>
        <taxon>Embryophyta</taxon>
        <taxon>Tracheophyta</taxon>
        <taxon>Spermatophyta</taxon>
        <taxon>Magnoliopsida</taxon>
        <taxon>Liliopsida</taxon>
        <taxon>Asparagales</taxon>
        <taxon>Orchidaceae</taxon>
        <taxon>Epidendroideae</taxon>
        <taxon>Malaxideae</taxon>
        <taxon>Dendrobiinae</taxon>
        <taxon>Dendrobium</taxon>
    </lineage>
</organism>
<accession>A0A8T3BRX8</accession>
<dbReference type="AlphaFoldDB" id="A0A8T3BRX8"/>
<keyword evidence="1" id="KW-0472">Membrane</keyword>
<evidence type="ECO:0000313" key="2">
    <source>
        <dbReference type="EMBL" id="KAI0519210.1"/>
    </source>
</evidence>
<sequence length="130" mass="14176">MNVGFDDEDLPINDNVVLDDEINVDLNAPIPLIDIPISLIANENLRAHLSTNSKESGGSSVLLSWPARCALGCFESWLDVGWFVRWCFCGVLLVLLLGCFRGELLYCCGDLLATCYRMALFVCSLAGASS</sequence>
<reference evidence="2" key="1">
    <citation type="journal article" date="2022" name="Front. Genet.">
        <title>Chromosome-Scale Assembly of the Dendrobium nobile Genome Provides Insights Into the Molecular Mechanism of the Biosynthesis of the Medicinal Active Ingredient of Dendrobium.</title>
        <authorList>
            <person name="Xu Q."/>
            <person name="Niu S.-C."/>
            <person name="Li K.-L."/>
            <person name="Zheng P.-J."/>
            <person name="Zhang X.-J."/>
            <person name="Jia Y."/>
            <person name="Liu Y."/>
            <person name="Niu Y.-X."/>
            <person name="Yu L.-H."/>
            <person name="Chen D.-F."/>
            <person name="Zhang G.-Q."/>
        </authorList>
    </citation>
    <scope>NUCLEOTIDE SEQUENCE</scope>
    <source>
        <tissue evidence="2">Leaf</tissue>
    </source>
</reference>
<name>A0A8T3BRX8_DENNO</name>
<feature type="transmembrane region" description="Helical" evidence="1">
    <location>
        <begin position="80"/>
        <end position="97"/>
    </location>
</feature>